<evidence type="ECO:0000313" key="3">
    <source>
        <dbReference type="Proteomes" id="UP000635384"/>
    </source>
</evidence>
<dbReference type="EMBL" id="JACXLC010000001">
    <property type="protein sequence ID" value="MBD2842950.1"/>
    <property type="molecule type" value="Genomic_DNA"/>
</dbReference>
<keyword evidence="1" id="KW-0472">Membrane</keyword>
<evidence type="ECO:0000313" key="2">
    <source>
        <dbReference type="EMBL" id="MBD2842950.1"/>
    </source>
</evidence>
<name>A0ABR8KQI2_9SPHN</name>
<protein>
    <submittedName>
        <fullName evidence="2">Uncharacterized protein</fullName>
    </submittedName>
</protein>
<feature type="transmembrane region" description="Helical" evidence="1">
    <location>
        <begin position="20"/>
        <end position="39"/>
    </location>
</feature>
<organism evidence="2 3">
    <name type="scientific">Erythrobacter rubeus</name>
    <dbReference type="NCBI Taxonomy" id="2760803"/>
    <lineage>
        <taxon>Bacteria</taxon>
        <taxon>Pseudomonadati</taxon>
        <taxon>Pseudomonadota</taxon>
        <taxon>Alphaproteobacteria</taxon>
        <taxon>Sphingomonadales</taxon>
        <taxon>Erythrobacteraceae</taxon>
        <taxon>Erythrobacter/Porphyrobacter group</taxon>
        <taxon>Erythrobacter</taxon>
    </lineage>
</organism>
<gene>
    <name evidence="2" type="ORF">IB285_11875</name>
</gene>
<evidence type="ECO:0000256" key="1">
    <source>
        <dbReference type="SAM" id="Phobius"/>
    </source>
</evidence>
<feature type="transmembrane region" description="Helical" evidence="1">
    <location>
        <begin position="45"/>
        <end position="65"/>
    </location>
</feature>
<dbReference type="Proteomes" id="UP000635384">
    <property type="component" value="Unassembled WGS sequence"/>
</dbReference>
<feature type="transmembrane region" description="Helical" evidence="1">
    <location>
        <begin position="86"/>
        <end position="108"/>
    </location>
</feature>
<accession>A0ABR8KQI2</accession>
<comment type="caution">
    <text evidence="2">The sequence shown here is derived from an EMBL/GenBank/DDBJ whole genome shotgun (WGS) entry which is preliminary data.</text>
</comment>
<keyword evidence="1" id="KW-0812">Transmembrane</keyword>
<reference evidence="2 3" key="1">
    <citation type="submission" date="2020-09" db="EMBL/GenBank/DDBJ databases">
        <authorList>
            <person name="Yoon J.-W."/>
        </authorList>
    </citation>
    <scope>NUCLEOTIDE SEQUENCE [LARGE SCALE GENOMIC DNA]</scope>
    <source>
        <strain evidence="2 3">KMU-140</strain>
    </source>
</reference>
<sequence length="174" mass="18854">MGSSQPRSNRQALISRLSGYWKMEAGNVVLMPAIMVFLAGGEIGAASIAAMIPMMALLAIGAIYWRAKLHQIRHGTSPDDTIRKIAALDTPMLVASAAAILAAIAAWTAEGLAVGLADRWVATVAALLAALEYVNYYHRQLQHFDHLSDWKRLISGGGFRKSQLRQDIERLAGD</sequence>
<keyword evidence="1" id="KW-1133">Transmembrane helix</keyword>
<feature type="transmembrane region" description="Helical" evidence="1">
    <location>
        <begin position="120"/>
        <end position="137"/>
    </location>
</feature>
<dbReference type="RefSeq" id="WP_190788368.1">
    <property type="nucleotide sequence ID" value="NZ_JACXLC010000001.1"/>
</dbReference>
<proteinExistence type="predicted"/>
<keyword evidence="3" id="KW-1185">Reference proteome</keyword>